<proteinExistence type="predicted"/>
<sequence length="56" mass="5883">MHPSSHPWRRALGVLVIALALFVVVRDPTKAADLTTRAITGLGAVAESLAAFLTSL</sequence>
<evidence type="ECO:0000313" key="2">
    <source>
        <dbReference type="Proteomes" id="UP001597024"/>
    </source>
</evidence>
<protein>
    <submittedName>
        <fullName evidence="1">Uncharacterized protein</fullName>
    </submittedName>
</protein>
<evidence type="ECO:0000313" key="1">
    <source>
        <dbReference type="EMBL" id="MFD0884114.1"/>
    </source>
</evidence>
<organism evidence="1 2">
    <name type="scientific">Streptosporangium algeriense</name>
    <dbReference type="NCBI Taxonomy" id="1682748"/>
    <lineage>
        <taxon>Bacteria</taxon>
        <taxon>Bacillati</taxon>
        <taxon>Actinomycetota</taxon>
        <taxon>Actinomycetes</taxon>
        <taxon>Streptosporangiales</taxon>
        <taxon>Streptosporangiaceae</taxon>
        <taxon>Streptosporangium</taxon>
    </lineage>
</organism>
<accession>A0ABW3DLM9</accession>
<reference evidence="2" key="1">
    <citation type="journal article" date="2019" name="Int. J. Syst. Evol. Microbiol.">
        <title>The Global Catalogue of Microorganisms (GCM) 10K type strain sequencing project: providing services to taxonomists for standard genome sequencing and annotation.</title>
        <authorList>
            <consortium name="The Broad Institute Genomics Platform"/>
            <consortium name="The Broad Institute Genome Sequencing Center for Infectious Disease"/>
            <person name="Wu L."/>
            <person name="Ma J."/>
        </authorList>
    </citation>
    <scope>NUCLEOTIDE SEQUENCE [LARGE SCALE GENOMIC DNA]</scope>
    <source>
        <strain evidence="2">CCUG 62974</strain>
    </source>
</reference>
<keyword evidence="2" id="KW-1185">Reference proteome</keyword>
<dbReference type="Proteomes" id="UP001597024">
    <property type="component" value="Unassembled WGS sequence"/>
</dbReference>
<gene>
    <name evidence="1" type="ORF">ACFQ08_06060</name>
</gene>
<dbReference type="EMBL" id="JBHTHX010000116">
    <property type="protein sequence ID" value="MFD0884114.1"/>
    <property type="molecule type" value="Genomic_DNA"/>
</dbReference>
<comment type="caution">
    <text evidence="1">The sequence shown here is derived from an EMBL/GenBank/DDBJ whole genome shotgun (WGS) entry which is preliminary data.</text>
</comment>
<name>A0ABW3DLM9_9ACTN</name>